<dbReference type="AlphaFoldDB" id="A0A1C7MKB3"/>
<organism evidence="1 2">
    <name type="scientific">Grifola frondosa</name>
    <name type="common">Maitake</name>
    <name type="synonym">Polyporus frondosus</name>
    <dbReference type="NCBI Taxonomy" id="5627"/>
    <lineage>
        <taxon>Eukaryota</taxon>
        <taxon>Fungi</taxon>
        <taxon>Dikarya</taxon>
        <taxon>Basidiomycota</taxon>
        <taxon>Agaricomycotina</taxon>
        <taxon>Agaricomycetes</taxon>
        <taxon>Polyporales</taxon>
        <taxon>Grifolaceae</taxon>
        <taxon>Grifola</taxon>
    </lineage>
</organism>
<gene>
    <name evidence="1" type="ORF">A0H81_02849</name>
</gene>
<comment type="caution">
    <text evidence="1">The sequence shown here is derived from an EMBL/GenBank/DDBJ whole genome shotgun (WGS) entry which is preliminary data.</text>
</comment>
<accession>A0A1C7MKB3</accession>
<dbReference type="STRING" id="5627.A0A1C7MKB3"/>
<protein>
    <submittedName>
        <fullName evidence="1">Uncharacterized protein</fullName>
    </submittedName>
</protein>
<dbReference type="Proteomes" id="UP000092993">
    <property type="component" value="Unassembled WGS sequence"/>
</dbReference>
<keyword evidence="2" id="KW-1185">Reference proteome</keyword>
<proteinExistence type="predicted"/>
<feature type="non-terminal residue" evidence="1">
    <location>
        <position position="1"/>
    </location>
</feature>
<evidence type="ECO:0000313" key="2">
    <source>
        <dbReference type="Proteomes" id="UP000092993"/>
    </source>
</evidence>
<dbReference type="Pfam" id="PF20414">
    <property type="entry name" value="DUF6698"/>
    <property type="match status" value="1"/>
</dbReference>
<dbReference type="EMBL" id="LUGG01000002">
    <property type="protein sequence ID" value="OBZ77280.1"/>
    <property type="molecule type" value="Genomic_DNA"/>
</dbReference>
<dbReference type="InterPro" id="IPR046521">
    <property type="entry name" value="DUF6698"/>
</dbReference>
<sequence length="220" mass="25296">TDNLCLLQCLNLVVQWHNLSQRPCRWQIQRRVDSHAYIILVYLIEICLVYSEHHELRVFCELLKQISHFKSHILESSEEKVIMMADLHQIQKDVNGAHSDDTKNIKGTGQALSSFIMHNSEISIMNAPELCCVWLDLIGPIMTSRRNFVLGQYELQEINDCLFSIIKIHEMGYLEVEAAKFIFTSPSSVNQELKATQSCNAHIHGMCIMTKAFIAYIAMQ</sequence>
<evidence type="ECO:0000313" key="1">
    <source>
        <dbReference type="EMBL" id="OBZ77280.1"/>
    </source>
</evidence>
<feature type="non-terminal residue" evidence="1">
    <location>
        <position position="220"/>
    </location>
</feature>
<name>A0A1C7MKB3_GRIFR</name>
<reference evidence="1 2" key="1">
    <citation type="submission" date="2016-03" db="EMBL/GenBank/DDBJ databases">
        <title>Whole genome sequencing of Grifola frondosa 9006-11.</title>
        <authorList>
            <person name="Min B."/>
            <person name="Park H."/>
            <person name="Kim J.-G."/>
            <person name="Cho H."/>
            <person name="Oh Y.-L."/>
            <person name="Kong W.-S."/>
            <person name="Choi I.-G."/>
        </authorList>
    </citation>
    <scope>NUCLEOTIDE SEQUENCE [LARGE SCALE GENOMIC DNA]</scope>
    <source>
        <strain evidence="1 2">9006-11</strain>
    </source>
</reference>